<keyword evidence="4" id="KW-1185">Reference proteome</keyword>
<dbReference type="OMA" id="HSIRECE"/>
<evidence type="ECO:0000313" key="3">
    <source>
        <dbReference type="EMBL" id="KAE8301406.1"/>
    </source>
</evidence>
<dbReference type="SUPFAM" id="SSF52540">
    <property type="entry name" value="P-loop containing nucleoside triphosphate hydrolases"/>
    <property type="match status" value="1"/>
</dbReference>
<keyword evidence="2" id="KW-0812">Transmembrane</keyword>
<evidence type="ECO:0000256" key="2">
    <source>
        <dbReference type="SAM" id="Phobius"/>
    </source>
</evidence>
<evidence type="ECO:0000313" key="4">
    <source>
        <dbReference type="Proteomes" id="UP000001548"/>
    </source>
</evidence>
<gene>
    <name evidence="3" type="ORF">GL50803_0087446</name>
</gene>
<dbReference type="InterPro" id="IPR003593">
    <property type="entry name" value="AAA+_ATPase"/>
</dbReference>
<name>A8BCB4_GIAIC</name>
<feature type="region of interest" description="Disordered" evidence="1">
    <location>
        <begin position="583"/>
        <end position="605"/>
    </location>
</feature>
<feature type="transmembrane region" description="Helical" evidence="2">
    <location>
        <begin position="384"/>
        <end position="403"/>
    </location>
</feature>
<dbReference type="HOGENOM" id="CLU_308475_0_0_1"/>
<feature type="transmembrane region" description="Helical" evidence="2">
    <location>
        <begin position="305"/>
        <end position="332"/>
    </location>
</feature>
<dbReference type="PROSITE" id="PS50893">
    <property type="entry name" value="ABC_TRANSPORTER_2"/>
    <property type="match status" value="1"/>
</dbReference>
<proteinExistence type="predicted"/>
<dbReference type="Gene3D" id="3.40.50.300">
    <property type="entry name" value="P-loop containing nucleotide triphosphate hydrolases"/>
    <property type="match status" value="1"/>
</dbReference>
<dbReference type="STRING" id="184922.A8BCB4"/>
<dbReference type="RefSeq" id="XP_001707865.1">
    <property type="nucleotide sequence ID" value="XM_001707813.1"/>
</dbReference>
<dbReference type="GO" id="GO:0016887">
    <property type="term" value="F:ATP hydrolysis activity"/>
    <property type="evidence" value="ECO:0007669"/>
    <property type="project" value="InterPro"/>
</dbReference>
<dbReference type="SMART" id="SM00382">
    <property type="entry name" value="AAA"/>
    <property type="match status" value="1"/>
</dbReference>
<protein>
    <submittedName>
        <fullName evidence="3">ABC transporter family protein</fullName>
    </submittedName>
</protein>
<organism evidence="3 4">
    <name type="scientific">Giardia intestinalis (strain ATCC 50803 / WB clone C6)</name>
    <name type="common">Giardia lamblia</name>
    <dbReference type="NCBI Taxonomy" id="184922"/>
    <lineage>
        <taxon>Eukaryota</taxon>
        <taxon>Metamonada</taxon>
        <taxon>Diplomonadida</taxon>
        <taxon>Hexamitidae</taxon>
        <taxon>Giardiinae</taxon>
        <taxon>Giardia</taxon>
    </lineage>
</organism>
<dbReference type="KEGG" id="gla:GL50803_0087446"/>
<dbReference type="EMBL" id="AACB03000005">
    <property type="protein sequence ID" value="KAE8301406.1"/>
    <property type="molecule type" value="Genomic_DNA"/>
</dbReference>
<dbReference type="PANTHER" id="PTHR43582">
    <property type="entry name" value="LINEARMYCIN RESISTANCE ATP-BINDING PROTEIN LNRL"/>
    <property type="match status" value="1"/>
</dbReference>
<keyword evidence="2" id="KW-0472">Membrane</keyword>
<reference evidence="3 4" key="1">
    <citation type="journal article" date="2007" name="Science">
        <title>Genomic minimalism in the early diverging intestinal parasite Giardia lamblia.</title>
        <authorList>
            <person name="Morrison H.G."/>
            <person name="McArthur A.G."/>
            <person name="Gillin F.D."/>
            <person name="Aley S.B."/>
            <person name="Adam R.D."/>
            <person name="Olsen G.J."/>
            <person name="Best A.A."/>
            <person name="Cande W.Z."/>
            <person name="Chen F."/>
            <person name="Cipriano M.J."/>
            <person name="Davids B.J."/>
            <person name="Dawson S.C."/>
            <person name="Elmendorf H.G."/>
            <person name="Hehl A.B."/>
            <person name="Holder M.E."/>
            <person name="Huse S.M."/>
            <person name="Kim U.U."/>
            <person name="Lasek-Nesselquist E."/>
            <person name="Manning G."/>
            <person name="Nigam A."/>
            <person name="Nixon J.E."/>
            <person name="Palm D."/>
            <person name="Passamaneck N.E."/>
            <person name="Prabhu A."/>
            <person name="Reich C.I."/>
            <person name="Reiner D.S."/>
            <person name="Samuelson J."/>
            <person name="Svard S.G."/>
            <person name="Sogin M.L."/>
        </authorList>
    </citation>
    <scope>NUCLEOTIDE SEQUENCE [LARGE SCALE GENOMIC DNA]</scope>
    <source>
        <strain evidence="3 4">WB C6</strain>
    </source>
</reference>
<dbReference type="VEuPathDB" id="GiardiaDB:GL50803_87446"/>
<feature type="transmembrane region" description="Helical" evidence="2">
    <location>
        <begin position="40"/>
        <end position="58"/>
    </location>
</feature>
<accession>A8BCB4</accession>
<dbReference type="InterPro" id="IPR003439">
    <property type="entry name" value="ABC_transporter-like_ATP-bd"/>
</dbReference>
<feature type="transmembrane region" description="Helical" evidence="2">
    <location>
        <begin position="344"/>
        <end position="364"/>
    </location>
</feature>
<comment type="caution">
    <text evidence="3">The sequence shown here is derived from an EMBL/GenBank/DDBJ whole genome shotgun (WGS) entry which is preliminary data.</text>
</comment>
<dbReference type="AlphaFoldDB" id="A8BCB4"/>
<feature type="compositionally biased region" description="Polar residues" evidence="1">
    <location>
        <begin position="584"/>
        <end position="593"/>
    </location>
</feature>
<evidence type="ECO:0000256" key="1">
    <source>
        <dbReference type="SAM" id="MobiDB-lite"/>
    </source>
</evidence>
<keyword evidence="2" id="KW-1133">Transmembrane helix</keyword>
<dbReference type="Proteomes" id="UP000001548">
    <property type="component" value="Unassembled WGS sequence"/>
</dbReference>
<feature type="transmembrane region" description="Helical" evidence="2">
    <location>
        <begin position="474"/>
        <end position="498"/>
    </location>
</feature>
<dbReference type="PANTHER" id="PTHR43582:SF2">
    <property type="entry name" value="LINEARMYCIN RESISTANCE ATP-BINDING PROTEIN LNRL"/>
    <property type="match status" value="1"/>
</dbReference>
<dbReference type="InterPro" id="IPR027417">
    <property type="entry name" value="P-loop_NTPase"/>
</dbReference>
<dbReference type="CDD" id="cd03263">
    <property type="entry name" value="ABC_subfamily_A"/>
    <property type="match status" value="1"/>
</dbReference>
<dbReference type="Pfam" id="PF00005">
    <property type="entry name" value="ABC_tran"/>
    <property type="match status" value="1"/>
</dbReference>
<feature type="compositionally biased region" description="Basic and acidic residues" evidence="1">
    <location>
        <begin position="595"/>
        <end position="605"/>
    </location>
</feature>
<dbReference type="GO" id="GO:0005524">
    <property type="term" value="F:ATP binding"/>
    <property type="evidence" value="ECO:0007669"/>
    <property type="project" value="InterPro"/>
</dbReference>
<dbReference type="GeneID" id="5700763"/>
<sequence length="957" mass="104631">MARKCRKKEALSEYKRPTFIRQILTCLYKQWLALIQSPQSYIIIFGVPVLTIFVLYIVQTAIYSQSSFLSYASTTSKDFIERFPSDTIVWPTCANSDPELIQKRCVDFAVCIADASDKADSGTKGATDLAQTYEIVNFLIKRHNLETVIIYDEDCSTFFYDLSDVLRPNDTVVALKFGALEKDSGQKPISIYSSSMRYQPKLTPDTRFVHFDSNRNMFVPVIKGIYEAFAVVYQNEASSFTIPSPKLVSWPHLAYNEYKPITMLVGMLVTLSSAALLSLLASMLLSDLSHPCCSLMEFLGLTVPARLIAWLIIAIPVAVIQPLMLYVSGIVMKIPLYSSLPARLGYFPLFVFSLTLIPTAMLISVCCSKNIAYPALPTNNPTSVATYIVGIITVMSIIILAPISSTVFKTSDVHSVSASINSIFGEKQEVGLPVKVTSYILRQINFAVGLACCSLGIIDSKNNLNSLGINEKELWWVLWDGVWMLLVAILITWIKIFIARTPSCGKCCESAASKKESVCKTASSVSKSKNSIASHLKVGTPQLRLRSLFEDGNSMHRSSAAGEGSSTALGYSSSNAAINPIQLEDSTSNNPISHSEMDRPRSLHRPGEMEVLNILSDPVRLSDTLIIRNLVKRYKDFKALSGIDMYIGPGECICINGINGSGKSTLLHCIVHLEQYSSGRISYPKTIGFVSQYNTLWDNLTASQHIKLMLRARGLPTTAANVSAALEEVGLGGVEKRKVGQFSYGMKRRTCLAMALAGRPSLFLLDEVTSGVDPGSKEKIWAVIQRQQQQRSAVVLTSHSIRECEILGTRIVIMGAGKVAAVGSSSELKNSHVYGYSLTVEAVHTDGITSEQVMHNIHASGVLDGVSDAAAALALAEADSVHGKPRVGKIKLRQVTGRIVIVELPKLPLPAVAAVYRGIKALEAVRSVALRSPNLEPIFTEYALLSERKDDGSPVSL</sequence>
<feature type="transmembrane region" description="Helical" evidence="2">
    <location>
        <begin position="261"/>
        <end position="285"/>
    </location>
</feature>